<evidence type="ECO:0000313" key="1">
    <source>
        <dbReference type="EMBL" id="EOY21711.1"/>
    </source>
</evidence>
<name>A0A061FWU2_THECC</name>
<dbReference type="Gramene" id="EOY21711">
    <property type="protein sequence ID" value="EOY21711"/>
    <property type="gene ID" value="TCM_013820"/>
</dbReference>
<dbReference type="Proteomes" id="UP000026915">
    <property type="component" value="Chromosome 3"/>
</dbReference>
<reference evidence="1 2" key="1">
    <citation type="journal article" date="2013" name="Genome Biol.">
        <title>The genome sequence of the most widely cultivated cacao type and its use to identify candidate genes regulating pod color.</title>
        <authorList>
            <person name="Motamayor J.C."/>
            <person name="Mockaitis K."/>
            <person name="Schmutz J."/>
            <person name="Haiminen N."/>
            <person name="Iii D.L."/>
            <person name="Cornejo O."/>
            <person name="Findley S.D."/>
            <person name="Zheng P."/>
            <person name="Utro F."/>
            <person name="Royaert S."/>
            <person name="Saski C."/>
            <person name="Jenkins J."/>
            <person name="Podicheti R."/>
            <person name="Zhao M."/>
            <person name="Scheffler B.E."/>
            <person name="Stack J.C."/>
            <person name="Feltus F.A."/>
            <person name="Mustiga G.M."/>
            <person name="Amores F."/>
            <person name="Phillips W."/>
            <person name="Marelli J.P."/>
            <person name="May G.D."/>
            <person name="Shapiro H."/>
            <person name="Ma J."/>
            <person name="Bustamante C.D."/>
            <person name="Schnell R.J."/>
            <person name="Main D."/>
            <person name="Gilbert D."/>
            <person name="Parida L."/>
            <person name="Kuhn D.N."/>
        </authorList>
    </citation>
    <scope>NUCLEOTIDE SEQUENCE [LARGE SCALE GENOMIC DNA]</scope>
    <source>
        <strain evidence="2">cv. Matina 1-6</strain>
    </source>
</reference>
<proteinExistence type="predicted"/>
<dbReference type="HOGENOM" id="CLU_1974552_0_0_1"/>
<protein>
    <submittedName>
        <fullName evidence="1">Uncharacterized protein</fullName>
    </submittedName>
</protein>
<evidence type="ECO:0000313" key="2">
    <source>
        <dbReference type="Proteomes" id="UP000026915"/>
    </source>
</evidence>
<dbReference type="InParanoid" id="A0A061FWU2"/>
<dbReference type="EMBL" id="CM001881">
    <property type="protein sequence ID" value="EOY21711.1"/>
    <property type="molecule type" value="Genomic_DNA"/>
</dbReference>
<dbReference type="AlphaFoldDB" id="A0A061FWU2"/>
<sequence length="127" mass="14940">MERSVLCLCHGRFSPDQVPRSRKTSTSGWGPEQWRFRRGVCLGWLWWTLSLDLDGDALLAGYVFRGVGMGTFHQDRKRGWHRLKPHRYGFRMVGRKSLEKDKKPLMLRETWTPGLEIIGSHRNCRKE</sequence>
<keyword evidence="2" id="KW-1185">Reference proteome</keyword>
<gene>
    <name evidence="1" type="ORF">TCM_013820</name>
</gene>
<accession>A0A061FWU2</accession>
<organism evidence="1 2">
    <name type="scientific">Theobroma cacao</name>
    <name type="common">Cacao</name>
    <name type="synonym">Cocoa</name>
    <dbReference type="NCBI Taxonomy" id="3641"/>
    <lineage>
        <taxon>Eukaryota</taxon>
        <taxon>Viridiplantae</taxon>
        <taxon>Streptophyta</taxon>
        <taxon>Embryophyta</taxon>
        <taxon>Tracheophyta</taxon>
        <taxon>Spermatophyta</taxon>
        <taxon>Magnoliopsida</taxon>
        <taxon>eudicotyledons</taxon>
        <taxon>Gunneridae</taxon>
        <taxon>Pentapetalae</taxon>
        <taxon>rosids</taxon>
        <taxon>malvids</taxon>
        <taxon>Malvales</taxon>
        <taxon>Malvaceae</taxon>
        <taxon>Byttnerioideae</taxon>
        <taxon>Theobroma</taxon>
    </lineage>
</organism>